<dbReference type="SUPFAM" id="SSF53850">
    <property type="entry name" value="Periplasmic binding protein-like II"/>
    <property type="match status" value="1"/>
</dbReference>
<reference evidence="4" key="1">
    <citation type="journal article" date="2019" name="Int. J. Syst. Evol. Microbiol.">
        <title>The Global Catalogue of Microorganisms (GCM) 10K type strain sequencing project: providing services to taxonomists for standard genome sequencing and annotation.</title>
        <authorList>
            <consortium name="The Broad Institute Genomics Platform"/>
            <consortium name="The Broad Institute Genome Sequencing Center for Infectious Disease"/>
            <person name="Wu L."/>
            <person name="Ma J."/>
        </authorList>
    </citation>
    <scope>NUCLEOTIDE SEQUENCE [LARGE SCALE GENOMIC DNA]</scope>
    <source>
        <strain evidence="4">KCTC 12907</strain>
    </source>
</reference>
<dbReference type="PROSITE" id="PS51257">
    <property type="entry name" value="PROKAR_LIPOPROTEIN"/>
    <property type="match status" value="1"/>
</dbReference>
<evidence type="ECO:0000256" key="2">
    <source>
        <dbReference type="SAM" id="SignalP"/>
    </source>
</evidence>
<sequence>MRFKMLKVCLSIMLIASVAALAACSSKNNESKTSPSASGTQPASSSSGAPSEAKKEPIELVFFYPVAAGGSIREVFDALAAQFNEEHGPDITVKNVFSGSYQDTLVKVKTGVMGKDSPDLTLLSSTALFELLDMDAIMPLDDLIAKDGGDAYVNDFYEAFLANGRTEGQLYSIPFQRSTIILYYNKDLFRKAGLDPEKPPTNYAELVEYGKALTKDGTWGLEITATDFIQWMFHAFALQNGKNIMNQDGTEMYLDTPENVEALQFWKDMIYEHKMMPTGATAWGTIPTDFISQKTAMMYHTTGNLGTVRNGATFDFGTAFLPAGKQYGTPVGGANLYIIKGLPQERQDAAWTFIRWLTEPERMAQFSIDTGYVAATKSSYDTETMKKFTAEFPQFLTARDQLEYAASSFSVHNQGEITKVFMSELQAAIVSNADPAESLKKIQKAADEALKQYHN</sequence>
<feature type="signal peptide" evidence="2">
    <location>
        <begin position="1"/>
        <end position="22"/>
    </location>
</feature>
<evidence type="ECO:0000313" key="4">
    <source>
        <dbReference type="Proteomes" id="UP001596378"/>
    </source>
</evidence>
<dbReference type="InterPro" id="IPR006059">
    <property type="entry name" value="SBP"/>
</dbReference>
<dbReference type="PANTHER" id="PTHR43649:SF30">
    <property type="entry name" value="ABC TRANSPORTER SUBSTRATE-BINDING PROTEIN"/>
    <property type="match status" value="1"/>
</dbReference>
<protein>
    <submittedName>
        <fullName evidence="3">ABC transporter substrate-binding protein</fullName>
    </submittedName>
</protein>
<evidence type="ECO:0000313" key="3">
    <source>
        <dbReference type="EMBL" id="MFC7149632.1"/>
    </source>
</evidence>
<dbReference type="InterPro" id="IPR050490">
    <property type="entry name" value="Bact_solute-bd_prot1"/>
</dbReference>
<keyword evidence="2" id="KW-0732">Signal</keyword>
<dbReference type="Proteomes" id="UP001596378">
    <property type="component" value="Unassembled WGS sequence"/>
</dbReference>
<dbReference type="EMBL" id="JBHTAI010000007">
    <property type="protein sequence ID" value="MFC7149632.1"/>
    <property type="molecule type" value="Genomic_DNA"/>
</dbReference>
<comment type="caution">
    <text evidence="3">The sequence shown here is derived from an EMBL/GenBank/DDBJ whole genome shotgun (WGS) entry which is preliminary data.</text>
</comment>
<organism evidence="3 4">
    <name type="scientific">Cohnella cellulosilytica</name>
    <dbReference type="NCBI Taxonomy" id="986710"/>
    <lineage>
        <taxon>Bacteria</taxon>
        <taxon>Bacillati</taxon>
        <taxon>Bacillota</taxon>
        <taxon>Bacilli</taxon>
        <taxon>Bacillales</taxon>
        <taxon>Paenibacillaceae</taxon>
        <taxon>Cohnella</taxon>
    </lineage>
</organism>
<dbReference type="CDD" id="cd14748">
    <property type="entry name" value="PBP2_UgpB"/>
    <property type="match status" value="1"/>
</dbReference>
<dbReference type="PANTHER" id="PTHR43649">
    <property type="entry name" value="ARABINOSE-BINDING PROTEIN-RELATED"/>
    <property type="match status" value="1"/>
</dbReference>
<keyword evidence="4" id="KW-1185">Reference proteome</keyword>
<feature type="chain" id="PRO_5046478942" evidence="2">
    <location>
        <begin position="23"/>
        <end position="455"/>
    </location>
</feature>
<proteinExistence type="predicted"/>
<evidence type="ECO:0000256" key="1">
    <source>
        <dbReference type="SAM" id="MobiDB-lite"/>
    </source>
</evidence>
<dbReference type="Gene3D" id="3.40.190.10">
    <property type="entry name" value="Periplasmic binding protein-like II"/>
    <property type="match status" value="2"/>
</dbReference>
<gene>
    <name evidence="3" type="ORF">ACFQMJ_13930</name>
</gene>
<dbReference type="RefSeq" id="WP_378051304.1">
    <property type="nucleotide sequence ID" value="NZ_JBHMDN010000034.1"/>
</dbReference>
<dbReference type="Pfam" id="PF13416">
    <property type="entry name" value="SBP_bac_8"/>
    <property type="match status" value="1"/>
</dbReference>
<feature type="region of interest" description="Disordered" evidence="1">
    <location>
        <begin position="29"/>
        <end position="52"/>
    </location>
</feature>
<accession>A0ABW2F8T8</accession>
<feature type="compositionally biased region" description="Low complexity" evidence="1">
    <location>
        <begin position="33"/>
        <end position="51"/>
    </location>
</feature>
<name>A0ABW2F8T8_9BACL</name>